<evidence type="ECO:0000313" key="6">
    <source>
        <dbReference type="Proteomes" id="UP000501802"/>
    </source>
</evidence>
<reference evidence="5 6" key="1">
    <citation type="submission" date="2020-03" db="EMBL/GenBank/DDBJ databases">
        <authorList>
            <person name="Kim M.K."/>
        </authorList>
    </citation>
    <scope>NUCLEOTIDE SEQUENCE [LARGE SCALE GENOMIC DNA]</scope>
    <source>
        <strain evidence="5 6">BT328</strain>
    </source>
</reference>
<dbReference type="InterPro" id="IPR018060">
    <property type="entry name" value="HTH_AraC"/>
</dbReference>
<evidence type="ECO:0000256" key="3">
    <source>
        <dbReference type="ARBA" id="ARBA00023163"/>
    </source>
</evidence>
<keyword evidence="1" id="KW-0805">Transcription regulation</keyword>
<dbReference type="Gene3D" id="1.10.10.60">
    <property type="entry name" value="Homeodomain-like"/>
    <property type="match status" value="1"/>
</dbReference>
<dbReference type="KEGG" id="spib:G8759_24755"/>
<keyword evidence="3" id="KW-0804">Transcription</keyword>
<dbReference type="EMBL" id="CP050063">
    <property type="protein sequence ID" value="QIP15612.1"/>
    <property type="molecule type" value="Genomic_DNA"/>
</dbReference>
<dbReference type="RefSeq" id="WP_167214161.1">
    <property type="nucleotide sequence ID" value="NZ_CP050063.1"/>
</dbReference>
<dbReference type="Pfam" id="PF20240">
    <property type="entry name" value="DUF6597"/>
    <property type="match status" value="1"/>
</dbReference>
<organism evidence="5 6">
    <name type="scientific">Spirosoma aureum</name>
    <dbReference type="NCBI Taxonomy" id="2692134"/>
    <lineage>
        <taxon>Bacteria</taxon>
        <taxon>Pseudomonadati</taxon>
        <taxon>Bacteroidota</taxon>
        <taxon>Cytophagia</taxon>
        <taxon>Cytophagales</taxon>
        <taxon>Cytophagaceae</taxon>
        <taxon>Spirosoma</taxon>
    </lineage>
</organism>
<dbReference type="PANTHER" id="PTHR46796:SF13">
    <property type="entry name" value="HTH-TYPE TRANSCRIPTIONAL ACTIVATOR RHAS"/>
    <property type="match status" value="1"/>
</dbReference>
<evidence type="ECO:0000256" key="2">
    <source>
        <dbReference type="ARBA" id="ARBA00023125"/>
    </source>
</evidence>
<accession>A0A6G9ASZ9</accession>
<dbReference type="GO" id="GO:0003700">
    <property type="term" value="F:DNA-binding transcription factor activity"/>
    <property type="evidence" value="ECO:0007669"/>
    <property type="project" value="InterPro"/>
</dbReference>
<dbReference type="Proteomes" id="UP000501802">
    <property type="component" value="Chromosome"/>
</dbReference>
<dbReference type="Pfam" id="PF12833">
    <property type="entry name" value="HTH_18"/>
    <property type="match status" value="1"/>
</dbReference>
<dbReference type="InterPro" id="IPR046532">
    <property type="entry name" value="DUF6597"/>
</dbReference>
<dbReference type="PANTHER" id="PTHR46796">
    <property type="entry name" value="HTH-TYPE TRANSCRIPTIONAL ACTIVATOR RHAS-RELATED"/>
    <property type="match status" value="1"/>
</dbReference>
<evidence type="ECO:0000259" key="4">
    <source>
        <dbReference type="PROSITE" id="PS01124"/>
    </source>
</evidence>
<keyword evidence="2" id="KW-0238">DNA-binding</keyword>
<evidence type="ECO:0000256" key="1">
    <source>
        <dbReference type="ARBA" id="ARBA00023015"/>
    </source>
</evidence>
<dbReference type="SMART" id="SM00342">
    <property type="entry name" value="HTH_ARAC"/>
    <property type="match status" value="1"/>
</dbReference>
<dbReference type="PROSITE" id="PS01124">
    <property type="entry name" value="HTH_ARAC_FAMILY_2"/>
    <property type="match status" value="1"/>
</dbReference>
<gene>
    <name evidence="5" type="ORF">G8759_24755</name>
</gene>
<evidence type="ECO:0000313" key="5">
    <source>
        <dbReference type="EMBL" id="QIP15612.1"/>
    </source>
</evidence>
<protein>
    <submittedName>
        <fullName evidence="5">AraC family transcriptional regulator</fullName>
    </submittedName>
</protein>
<dbReference type="AlphaFoldDB" id="A0A6G9ASZ9"/>
<name>A0A6G9ASZ9_9BACT</name>
<keyword evidence="6" id="KW-1185">Reference proteome</keyword>
<feature type="domain" description="HTH araC/xylS-type" evidence="4">
    <location>
        <begin position="184"/>
        <end position="269"/>
    </location>
</feature>
<proteinExistence type="predicted"/>
<sequence>MDQQSNQLELYARPAAGVRSAIRHIYSFWSGIEQPVERVLLPNFQASIIFNFGRPHTMQVGSNQNSSFTLNRVAIIGPIKQAIRFQSEAGADMLSVNFSFDGFYRFFNLPVQELNGHVIHPDDLLVKKCFNLLWEQLMEAADHQDRVAIVGKFADPYLKTGDNSLNHVADLITLCQKQLHLNPVKLMANEQRISERTAQLRFQKYVGFSPKEFARFVRFQRVLNELQTTSRLQPDWYDFVERNGYYDQSHLIHDFAHFVGQSPTHLLHELGNERLYCAPYALP</sequence>
<dbReference type="InterPro" id="IPR050204">
    <property type="entry name" value="AraC_XylS_family_regulators"/>
</dbReference>
<dbReference type="GO" id="GO:0043565">
    <property type="term" value="F:sequence-specific DNA binding"/>
    <property type="evidence" value="ECO:0007669"/>
    <property type="project" value="InterPro"/>
</dbReference>